<proteinExistence type="predicted"/>
<evidence type="ECO:0000256" key="1">
    <source>
        <dbReference type="SAM" id="SignalP"/>
    </source>
</evidence>
<comment type="caution">
    <text evidence="2">The sequence shown here is derived from an EMBL/GenBank/DDBJ whole genome shotgun (WGS) entry which is preliminary data.</text>
</comment>
<feature type="signal peptide" evidence="1">
    <location>
        <begin position="1"/>
        <end position="23"/>
    </location>
</feature>
<name>A0ABP4W4S7_9MICC</name>
<evidence type="ECO:0000313" key="3">
    <source>
        <dbReference type="Proteomes" id="UP001501204"/>
    </source>
</evidence>
<accession>A0ABP4W4S7</accession>
<organism evidence="2 3">
    <name type="scientific">Kocuria aegyptia</name>
    <dbReference type="NCBI Taxonomy" id="330943"/>
    <lineage>
        <taxon>Bacteria</taxon>
        <taxon>Bacillati</taxon>
        <taxon>Actinomycetota</taxon>
        <taxon>Actinomycetes</taxon>
        <taxon>Micrococcales</taxon>
        <taxon>Micrococcaceae</taxon>
        <taxon>Kocuria</taxon>
    </lineage>
</organism>
<gene>
    <name evidence="2" type="ORF">GCM10009767_02400</name>
</gene>
<dbReference type="EMBL" id="BAAAOA010000005">
    <property type="protein sequence ID" value="GAA1747224.1"/>
    <property type="molecule type" value="Genomic_DNA"/>
</dbReference>
<feature type="chain" id="PRO_5045312838" evidence="1">
    <location>
        <begin position="24"/>
        <end position="211"/>
    </location>
</feature>
<evidence type="ECO:0000313" key="2">
    <source>
        <dbReference type="EMBL" id="GAA1747224.1"/>
    </source>
</evidence>
<keyword evidence="1" id="KW-0732">Signal</keyword>
<sequence length="211" mass="22303">MNTTRRAAAVAVCLIVAATPAASGSPAVPPAQVPWPPPSTHGRFLPYPENVNLLGSYPSCGAHIDVSPGDVFDLQYRALVTDRGETVVEYRGDLTLDVRRLPDGADLDEVGVSASRIEVYDSSGTTVTYARTGPAIVAASNEVEAQAFADAGLPEAFLFLSGDLMETVTYETAPTELGQDVPPMLSAEITEDSTAYVFDLCDLLDQAPKDP</sequence>
<dbReference type="Proteomes" id="UP001501204">
    <property type="component" value="Unassembled WGS sequence"/>
</dbReference>
<reference evidence="3" key="1">
    <citation type="journal article" date="2019" name="Int. J. Syst. Evol. Microbiol.">
        <title>The Global Catalogue of Microorganisms (GCM) 10K type strain sequencing project: providing services to taxonomists for standard genome sequencing and annotation.</title>
        <authorList>
            <consortium name="The Broad Institute Genomics Platform"/>
            <consortium name="The Broad Institute Genome Sequencing Center for Infectious Disease"/>
            <person name="Wu L."/>
            <person name="Ma J."/>
        </authorList>
    </citation>
    <scope>NUCLEOTIDE SEQUENCE [LARGE SCALE GENOMIC DNA]</scope>
    <source>
        <strain evidence="3">JCM 14735</strain>
    </source>
</reference>
<dbReference type="RefSeq" id="WP_344119094.1">
    <property type="nucleotide sequence ID" value="NZ_BAAAOA010000005.1"/>
</dbReference>
<protein>
    <submittedName>
        <fullName evidence="2">Uncharacterized protein</fullName>
    </submittedName>
</protein>
<keyword evidence="3" id="KW-1185">Reference proteome</keyword>